<dbReference type="RefSeq" id="YP_009609362.1">
    <property type="nucleotide sequence ID" value="NC_041996.1"/>
</dbReference>
<name>A0A1Z1LXB1_9CAUD</name>
<proteinExistence type="predicted"/>
<sequence length="303" mass="35709">MAKLIVPIFSMRSYETGNYAILKDGNFQLQLHRASPGDVICIPKNNDDEAELRELFPEVMFCPVWYKDNAYETRKHFWEENWFVIDSLMDYFDCAHLVTDITGYPGKNEVIYNFNITKDPEVPRYYIDEFIDKDVESVNQSLRTFVLNECQKDILVAHGANEDKIIVSQRVINPDVILTFSRNTDPIKFKGVFHPFRISDKCYKFKKVVNTCKNLDIDLYITDPNDTFVAAEYNYDKIHLIKLSKKEYYRVLKATPIILYHENPEKVFHPGLAEFIYFRCNIHSPYNIPKREDVIIEGDLWLK</sequence>
<accession>A0A1Z1LXB1</accession>
<protein>
    <submittedName>
        <fullName evidence="1">Uncharacterized protein</fullName>
    </submittedName>
</protein>
<evidence type="ECO:0000313" key="2">
    <source>
        <dbReference type="Proteomes" id="UP000225148"/>
    </source>
</evidence>
<evidence type="ECO:0000313" key="1">
    <source>
        <dbReference type="EMBL" id="ARW57460.1"/>
    </source>
</evidence>
<dbReference type="EMBL" id="MF036690">
    <property type="protein sequence ID" value="ARW57460.1"/>
    <property type="molecule type" value="Genomic_DNA"/>
</dbReference>
<dbReference type="Proteomes" id="UP000225148">
    <property type="component" value="Segment"/>
</dbReference>
<dbReference type="GeneID" id="40085446"/>
<reference evidence="1 2" key="1">
    <citation type="submission" date="2017-04" db="EMBL/GenBank/DDBJ databases">
        <title>Environmental T4-family bacteriophages evolve to escape abortive infection via multiple routes in a bacterial host employing altruistic suicide through Type III toxin-antitoxin systems.</title>
        <authorList>
            <person name="Chen B."/>
            <person name="Salmond G.P.C."/>
            <person name="Akusobi C."/>
            <person name="Fang X."/>
        </authorList>
    </citation>
    <scope>NUCLEOTIDE SEQUENCE [LARGE SCALE GENOMIC DNA]</scope>
</reference>
<dbReference type="OrthoDB" id="4578at10239"/>
<dbReference type="KEGG" id="vg:40085446"/>
<keyword evidence="2" id="KW-1185">Reference proteome</keyword>
<organism evidence="1 2">
    <name type="scientific">Serratia phage CHI14</name>
    <dbReference type="NCBI Taxonomy" id="2006941"/>
    <lineage>
        <taxon>Viruses</taxon>
        <taxon>Duplodnaviria</taxon>
        <taxon>Heunggongvirae</taxon>
        <taxon>Uroviricota</taxon>
        <taxon>Caudoviricetes</taxon>
        <taxon>Pantevenvirales</taxon>
        <taxon>Straboviridae</taxon>
        <taxon>Tevenvirinae</taxon>
        <taxon>Winklervirus</taxon>
        <taxon>Winklervirus chi14</taxon>
    </lineage>
</organism>